<reference evidence="1" key="1">
    <citation type="submission" date="2021-02" db="EMBL/GenBank/DDBJ databases">
        <authorList>
            <consortium name="DOE Joint Genome Institute"/>
            <person name="Ahrendt S."/>
            <person name="Looney B.P."/>
            <person name="Miyauchi S."/>
            <person name="Morin E."/>
            <person name="Drula E."/>
            <person name="Courty P.E."/>
            <person name="Chicoki N."/>
            <person name="Fauchery L."/>
            <person name="Kohler A."/>
            <person name="Kuo A."/>
            <person name="Labutti K."/>
            <person name="Pangilinan J."/>
            <person name="Lipzen A."/>
            <person name="Riley R."/>
            <person name="Andreopoulos W."/>
            <person name="He G."/>
            <person name="Johnson J."/>
            <person name="Barry K.W."/>
            <person name="Grigoriev I.V."/>
            <person name="Nagy L."/>
            <person name="Hibbett D."/>
            <person name="Henrissat B."/>
            <person name="Matheny P.B."/>
            <person name="Labbe J."/>
            <person name="Martin F."/>
        </authorList>
    </citation>
    <scope>NUCLEOTIDE SEQUENCE</scope>
    <source>
        <strain evidence="1">EC-137</strain>
    </source>
</reference>
<protein>
    <submittedName>
        <fullName evidence="1">Uncharacterized protein</fullName>
    </submittedName>
</protein>
<accession>A0ACB8QCM8</accession>
<name>A0ACB8QCM8_9AGAM</name>
<proteinExistence type="predicted"/>
<evidence type="ECO:0000313" key="2">
    <source>
        <dbReference type="Proteomes" id="UP000814128"/>
    </source>
</evidence>
<reference evidence="1" key="2">
    <citation type="journal article" date="2022" name="New Phytol.">
        <title>Evolutionary transition to the ectomycorrhizal habit in the genomes of a hyperdiverse lineage of mushroom-forming fungi.</title>
        <authorList>
            <person name="Looney B."/>
            <person name="Miyauchi S."/>
            <person name="Morin E."/>
            <person name="Drula E."/>
            <person name="Courty P.E."/>
            <person name="Kohler A."/>
            <person name="Kuo A."/>
            <person name="LaButti K."/>
            <person name="Pangilinan J."/>
            <person name="Lipzen A."/>
            <person name="Riley R."/>
            <person name="Andreopoulos W."/>
            <person name="He G."/>
            <person name="Johnson J."/>
            <person name="Nolan M."/>
            <person name="Tritt A."/>
            <person name="Barry K.W."/>
            <person name="Grigoriev I.V."/>
            <person name="Nagy L.G."/>
            <person name="Hibbett D."/>
            <person name="Henrissat B."/>
            <person name="Matheny P.B."/>
            <person name="Labbe J."/>
            <person name="Martin F.M."/>
        </authorList>
    </citation>
    <scope>NUCLEOTIDE SEQUENCE</scope>
    <source>
        <strain evidence="1">EC-137</strain>
    </source>
</reference>
<keyword evidence="2" id="KW-1185">Reference proteome</keyword>
<organism evidence="1 2">
    <name type="scientific">Vararia minispora EC-137</name>
    <dbReference type="NCBI Taxonomy" id="1314806"/>
    <lineage>
        <taxon>Eukaryota</taxon>
        <taxon>Fungi</taxon>
        <taxon>Dikarya</taxon>
        <taxon>Basidiomycota</taxon>
        <taxon>Agaricomycotina</taxon>
        <taxon>Agaricomycetes</taxon>
        <taxon>Russulales</taxon>
        <taxon>Lachnocladiaceae</taxon>
        <taxon>Vararia</taxon>
    </lineage>
</organism>
<evidence type="ECO:0000313" key="1">
    <source>
        <dbReference type="EMBL" id="KAI0029504.1"/>
    </source>
</evidence>
<comment type="caution">
    <text evidence="1">The sequence shown here is derived from an EMBL/GenBank/DDBJ whole genome shotgun (WGS) entry which is preliminary data.</text>
</comment>
<dbReference type="EMBL" id="MU273671">
    <property type="protein sequence ID" value="KAI0029504.1"/>
    <property type="molecule type" value="Genomic_DNA"/>
</dbReference>
<sequence>MALLEQAFPSHLRIRPGPRPPPYTPSRAQSFADELAAALQAHVRPDRPVPPAFDRPPDEWTYATLLEWMCTLTRAHADDAEWVRRLRACVMAHSEQLCVALLSALGVPIEGADDELRPANPQHDSAIPSPTAVRAAPTPPTQIPHRAVVTTPPASLDDAPDADADAFRLTISALLPAPEPAPAPYGTPRYVSPVRPRMESIGESDGERDGEGQGETRGRREGSATARAGTPVGRIRARPAVVARPSSSSSDSTEDEEDDELPSLFGLALATAPRDTSDAVLPSPRPAHALPIPVTSARPASTSAFPIPVTSALPRPAPAPTYPIPITTPRPPKKGPRVAHVLSGAPGHAGYTWRPGGPLFAMSFGIGGAEREEEEERVSEMVPRAIFDIKRPSLRHRSRSRDARKAVVLAVPPNTPTDGLAALPDVNLVAIDALAVVAA</sequence>
<dbReference type="Proteomes" id="UP000814128">
    <property type="component" value="Unassembled WGS sequence"/>
</dbReference>
<gene>
    <name evidence="1" type="ORF">K488DRAFT_72901</name>
</gene>